<comment type="subcellular location">
    <subcellularLocation>
        <location evidence="1">Membrane</location>
        <topology evidence="1">Multi-pass membrane protein</topology>
    </subcellularLocation>
</comment>
<evidence type="ECO:0000256" key="1">
    <source>
        <dbReference type="ARBA" id="ARBA00004141"/>
    </source>
</evidence>
<comment type="caution">
    <text evidence="10">The sequence shown here is derived from an EMBL/GenBank/DDBJ whole genome shotgun (WGS) entry which is preliminary data.</text>
</comment>
<keyword evidence="3" id="KW-0474">Menaquinone biosynthesis</keyword>
<dbReference type="Gene3D" id="1.10.357.140">
    <property type="entry name" value="UbiA prenyltransferase"/>
    <property type="match status" value="1"/>
</dbReference>
<keyword evidence="4" id="KW-0808">Transferase</keyword>
<dbReference type="PANTHER" id="PTHR13929:SF0">
    <property type="entry name" value="UBIA PRENYLTRANSFERASE DOMAIN-CONTAINING PROTEIN 1"/>
    <property type="match status" value="1"/>
</dbReference>
<dbReference type="InterPro" id="IPR044878">
    <property type="entry name" value="UbiA_sf"/>
</dbReference>
<evidence type="ECO:0000256" key="3">
    <source>
        <dbReference type="ARBA" id="ARBA00022428"/>
    </source>
</evidence>
<evidence type="ECO:0000256" key="5">
    <source>
        <dbReference type="ARBA" id="ARBA00022692"/>
    </source>
</evidence>
<evidence type="ECO:0000313" key="10">
    <source>
        <dbReference type="EMBL" id="MFC4032602.1"/>
    </source>
</evidence>
<reference evidence="11" key="1">
    <citation type="journal article" date="2019" name="Int. J. Syst. Evol. Microbiol.">
        <title>The Global Catalogue of Microorganisms (GCM) 10K type strain sequencing project: providing services to taxonomists for standard genome sequencing and annotation.</title>
        <authorList>
            <consortium name="The Broad Institute Genomics Platform"/>
            <consortium name="The Broad Institute Genome Sequencing Center for Infectious Disease"/>
            <person name="Wu L."/>
            <person name="Ma J."/>
        </authorList>
    </citation>
    <scope>NUCLEOTIDE SEQUENCE [LARGE SCALE GENOMIC DNA]</scope>
    <source>
        <strain evidence="11">CGMCC 4.7237</strain>
    </source>
</reference>
<protein>
    <submittedName>
        <fullName evidence="10">UbiA prenyltransferase family protein</fullName>
    </submittedName>
</protein>
<feature type="region of interest" description="Disordered" evidence="8">
    <location>
        <begin position="1"/>
        <end position="20"/>
    </location>
</feature>
<dbReference type="Pfam" id="PF01040">
    <property type="entry name" value="UbiA"/>
    <property type="match status" value="1"/>
</dbReference>
<evidence type="ECO:0000313" key="11">
    <source>
        <dbReference type="Proteomes" id="UP001595765"/>
    </source>
</evidence>
<dbReference type="InterPro" id="IPR000537">
    <property type="entry name" value="UbiA_prenyltransferase"/>
</dbReference>
<feature type="transmembrane region" description="Helical" evidence="9">
    <location>
        <begin position="116"/>
        <end position="133"/>
    </location>
</feature>
<keyword evidence="6 9" id="KW-1133">Transmembrane helix</keyword>
<dbReference type="RefSeq" id="WP_386429666.1">
    <property type="nucleotide sequence ID" value="NZ_JBHSBB010000010.1"/>
</dbReference>
<dbReference type="PANTHER" id="PTHR13929">
    <property type="entry name" value="1,4-DIHYDROXY-2-NAPHTHOATE OCTAPRENYLTRANSFERASE"/>
    <property type="match status" value="1"/>
</dbReference>
<comment type="pathway">
    <text evidence="2">Quinol/quinone metabolism; menaquinone biosynthesis.</text>
</comment>
<keyword evidence="5 9" id="KW-0812">Transmembrane</keyword>
<proteinExistence type="predicted"/>
<evidence type="ECO:0000256" key="2">
    <source>
        <dbReference type="ARBA" id="ARBA00004863"/>
    </source>
</evidence>
<dbReference type="InterPro" id="IPR026046">
    <property type="entry name" value="UBIAD1"/>
</dbReference>
<feature type="transmembrane region" description="Helical" evidence="9">
    <location>
        <begin position="168"/>
        <end position="189"/>
    </location>
</feature>
<accession>A0ABV8HKM7</accession>
<keyword evidence="11" id="KW-1185">Reference proteome</keyword>
<dbReference type="EMBL" id="JBHSBB010000010">
    <property type="protein sequence ID" value="MFC4032602.1"/>
    <property type="molecule type" value="Genomic_DNA"/>
</dbReference>
<dbReference type="Proteomes" id="UP001595765">
    <property type="component" value="Unassembled WGS sequence"/>
</dbReference>
<name>A0ABV8HKM7_9ACTN</name>
<feature type="transmembrane region" description="Helical" evidence="9">
    <location>
        <begin position="268"/>
        <end position="286"/>
    </location>
</feature>
<evidence type="ECO:0000256" key="9">
    <source>
        <dbReference type="SAM" id="Phobius"/>
    </source>
</evidence>
<feature type="transmembrane region" description="Helical" evidence="9">
    <location>
        <begin position="139"/>
        <end position="156"/>
    </location>
</feature>
<feature type="transmembrane region" description="Helical" evidence="9">
    <location>
        <begin position="39"/>
        <end position="57"/>
    </location>
</feature>
<gene>
    <name evidence="10" type="ORF">ACFO3J_14055</name>
</gene>
<evidence type="ECO:0000256" key="8">
    <source>
        <dbReference type="SAM" id="MobiDB-lite"/>
    </source>
</evidence>
<feature type="transmembrane region" description="Helical" evidence="9">
    <location>
        <begin position="195"/>
        <end position="216"/>
    </location>
</feature>
<keyword evidence="7 9" id="KW-0472">Membrane</keyword>
<organism evidence="10 11">
    <name type="scientific">Streptomyces polygonati</name>
    <dbReference type="NCBI Taxonomy" id="1617087"/>
    <lineage>
        <taxon>Bacteria</taxon>
        <taxon>Bacillati</taxon>
        <taxon>Actinomycetota</taxon>
        <taxon>Actinomycetes</taxon>
        <taxon>Kitasatosporales</taxon>
        <taxon>Streptomycetaceae</taxon>
        <taxon>Streptomyces</taxon>
    </lineage>
</organism>
<evidence type="ECO:0000256" key="6">
    <source>
        <dbReference type="ARBA" id="ARBA00022989"/>
    </source>
</evidence>
<evidence type="ECO:0000256" key="7">
    <source>
        <dbReference type="ARBA" id="ARBA00023136"/>
    </source>
</evidence>
<feature type="transmembrane region" description="Helical" evidence="9">
    <location>
        <begin position="63"/>
        <end position="88"/>
    </location>
</feature>
<feature type="transmembrane region" description="Helical" evidence="9">
    <location>
        <begin position="241"/>
        <end position="262"/>
    </location>
</feature>
<evidence type="ECO:0000256" key="4">
    <source>
        <dbReference type="ARBA" id="ARBA00022679"/>
    </source>
</evidence>
<sequence>MSRAMAPGVPDVPDSAASAEAATTERPTLFAAFKTLHRFEVGPIYLFVLLWGMLVAAQKPSDLWSAAALLALFINGLSLFSGFVLNNYSDYPIDRRSKLKGYVADAVERVGLRKTLAMYWIEQALTVAAAAIVSVLLDNWLFVLVKLSGIVAGILYNAEPMRMKRRGIWNPVMLSIRFGLVPGMIAYFAVHDGTIGAGGWMLLAGATLLSFSRGFWNSVSDTDEDRAENILTPSVLHGPRAAMSGAVLSLLPACALIAVGLWVLLGPLYALVGVAGPVGATVYRYLLLRRVDDDRGAIELLSSPVRRIDARWSKATYWTISLVGLAHVVIAT</sequence>